<evidence type="ECO:0000256" key="7">
    <source>
        <dbReference type="ARBA" id="ARBA00023004"/>
    </source>
</evidence>
<evidence type="ECO:0000256" key="6">
    <source>
        <dbReference type="ARBA" id="ARBA00022837"/>
    </source>
</evidence>
<dbReference type="Pfam" id="PF18884">
    <property type="entry name" value="TSP3_bac"/>
    <property type="match status" value="4"/>
</dbReference>
<keyword evidence="2" id="KW-0964">Secreted</keyword>
<dbReference type="AlphaFoldDB" id="A0A1G7DN30"/>
<gene>
    <name evidence="10" type="ORF">SAMN05421636_105396</name>
</gene>
<keyword evidence="3 8" id="KW-0349">Heme</keyword>
<name>A0A1G7DN30_9FLAO</name>
<accession>A0A1G7DN30</accession>
<evidence type="ECO:0000313" key="11">
    <source>
        <dbReference type="Proteomes" id="UP000199109"/>
    </source>
</evidence>
<dbReference type="Proteomes" id="UP000199109">
    <property type="component" value="Unassembled WGS sequence"/>
</dbReference>
<evidence type="ECO:0000313" key="10">
    <source>
        <dbReference type="EMBL" id="SDE52903.1"/>
    </source>
</evidence>
<dbReference type="InterPro" id="IPR009056">
    <property type="entry name" value="Cyt_c-like_dom"/>
</dbReference>
<evidence type="ECO:0000256" key="2">
    <source>
        <dbReference type="ARBA" id="ARBA00022525"/>
    </source>
</evidence>
<dbReference type="GO" id="GO:0009055">
    <property type="term" value="F:electron transfer activity"/>
    <property type="evidence" value="ECO:0007669"/>
    <property type="project" value="InterPro"/>
</dbReference>
<keyword evidence="5" id="KW-0732">Signal</keyword>
<evidence type="ECO:0000256" key="4">
    <source>
        <dbReference type="ARBA" id="ARBA00022723"/>
    </source>
</evidence>
<keyword evidence="11" id="KW-1185">Reference proteome</keyword>
<evidence type="ECO:0000259" key="9">
    <source>
        <dbReference type="PROSITE" id="PS51007"/>
    </source>
</evidence>
<dbReference type="SUPFAM" id="SSF46626">
    <property type="entry name" value="Cytochrome c"/>
    <property type="match status" value="1"/>
</dbReference>
<sequence>MLYFMLNPFNRVFNGLGYFKNFTAKKSIGFLIIVLALAFVGCKSDSTETDPIIDVDTDGDGISDTDEVLNGSNKNNPCDPKLASGYSGYDKANTIWLGADCDTDGITNAQELVDGSDPFVDELKDGDGDGIPDFQEIVAGTDKDSACDPVQNEDYTGYDASSSIWANSDCDGDGVSNGDEVAANTNPYLEDLEEMVFAKAEFLPTLSEVQLFRGNPSELVVSSTTLEYSLITPLYSDYAHKFRTISLPEGTQMTYNGEGLLEFPDNTVISKTFYYFRDERDPSLGKKLIETRLLIKKDGVWNLGNYLWNDEQNEAFLGTAGPIVPVQWVDMSGNNRSADYQVPNAFACVQCHNKSDTTIPIGPKARNLNFTFNGKNQLQNFVDLGLLADAPEMTQIETTPDWSDNSLSLEERTRAYMDINCAHCHQPGGQHDASIADRPDLRYETSFEASHISDFGEDIKNRVGTPPGLGTYSMPQLGATQLHTEGVALIQAYIDSLE</sequence>
<organism evidence="10 11">
    <name type="scientific">Pricia antarctica</name>
    <dbReference type="NCBI Taxonomy" id="641691"/>
    <lineage>
        <taxon>Bacteria</taxon>
        <taxon>Pseudomonadati</taxon>
        <taxon>Bacteroidota</taxon>
        <taxon>Flavobacteriia</taxon>
        <taxon>Flavobacteriales</taxon>
        <taxon>Flavobacteriaceae</taxon>
        <taxon>Pricia</taxon>
    </lineage>
</organism>
<keyword evidence="6" id="KW-0106">Calcium</keyword>
<protein>
    <recommendedName>
        <fullName evidence="9">Cytochrome c domain-containing protein</fullName>
    </recommendedName>
</protein>
<keyword evidence="7 8" id="KW-0408">Iron</keyword>
<dbReference type="InterPro" id="IPR059100">
    <property type="entry name" value="TSP3_bac"/>
</dbReference>
<reference evidence="10 11" key="1">
    <citation type="submission" date="2016-10" db="EMBL/GenBank/DDBJ databases">
        <authorList>
            <person name="de Groot N.N."/>
        </authorList>
    </citation>
    <scope>NUCLEOTIDE SEQUENCE [LARGE SCALE GENOMIC DNA]</scope>
    <source>
        <strain evidence="10 11">DSM 23421</strain>
    </source>
</reference>
<evidence type="ECO:0000256" key="5">
    <source>
        <dbReference type="ARBA" id="ARBA00022729"/>
    </source>
</evidence>
<dbReference type="STRING" id="641691.SAMN05421636_105396"/>
<dbReference type="PROSITE" id="PS51007">
    <property type="entry name" value="CYTC"/>
    <property type="match status" value="1"/>
</dbReference>
<keyword evidence="4 8" id="KW-0479">Metal-binding</keyword>
<dbReference type="SUPFAM" id="SSF48695">
    <property type="entry name" value="Multiheme cytochromes"/>
    <property type="match status" value="1"/>
</dbReference>
<comment type="subcellular location">
    <subcellularLocation>
        <location evidence="1">Secreted</location>
    </subcellularLocation>
</comment>
<evidence type="ECO:0000256" key="3">
    <source>
        <dbReference type="ARBA" id="ARBA00022617"/>
    </source>
</evidence>
<dbReference type="GO" id="GO:0020037">
    <property type="term" value="F:heme binding"/>
    <property type="evidence" value="ECO:0007669"/>
    <property type="project" value="InterPro"/>
</dbReference>
<dbReference type="Gene3D" id="1.10.760.10">
    <property type="entry name" value="Cytochrome c-like domain"/>
    <property type="match status" value="1"/>
</dbReference>
<dbReference type="InterPro" id="IPR036280">
    <property type="entry name" value="Multihaem_cyt_sf"/>
</dbReference>
<evidence type="ECO:0000256" key="8">
    <source>
        <dbReference type="PROSITE-ProRule" id="PRU00433"/>
    </source>
</evidence>
<evidence type="ECO:0000256" key="1">
    <source>
        <dbReference type="ARBA" id="ARBA00004613"/>
    </source>
</evidence>
<dbReference type="InterPro" id="IPR036909">
    <property type="entry name" value="Cyt_c-like_dom_sf"/>
</dbReference>
<dbReference type="RefSeq" id="WP_245726528.1">
    <property type="nucleotide sequence ID" value="NZ_FNAO01000005.1"/>
</dbReference>
<dbReference type="EMBL" id="FNAO01000005">
    <property type="protein sequence ID" value="SDE52903.1"/>
    <property type="molecule type" value="Genomic_DNA"/>
</dbReference>
<feature type="domain" description="Cytochrome c" evidence="9">
    <location>
        <begin position="407"/>
        <end position="498"/>
    </location>
</feature>
<dbReference type="GO" id="GO:0046872">
    <property type="term" value="F:metal ion binding"/>
    <property type="evidence" value="ECO:0007669"/>
    <property type="project" value="UniProtKB-KW"/>
</dbReference>
<proteinExistence type="predicted"/>